<gene>
    <name evidence="2" type="ORF">BN1356_00249</name>
</gene>
<evidence type="ECO:0000313" key="2">
    <source>
        <dbReference type="EMBL" id="CQR23880.1"/>
    </source>
</evidence>
<dbReference type="AlphaFoldDB" id="A0A0E4H3I2"/>
<keyword evidence="1" id="KW-1133">Transmembrane helix</keyword>
<evidence type="ECO:0000313" key="3">
    <source>
        <dbReference type="Proteomes" id="UP000198604"/>
    </source>
</evidence>
<name>A0A0E4H3I2_9STRE</name>
<protein>
    <submittedName>
        <fullName evidence="2">Uncharacterized protein</fullName>
    </submittedName>
</protein>
<sequence>MKKFQMVFYGFFLLFNSLYVIYNIVTGFDWSQVLLPLIFAIFCGFSLRSVMKEHQQSK</sequence>
<feature type="transmembrane region" description="Helical" evidence="1">
    <location>
        <begin position="7"/>
        <end position="25"/>
    </location>
</feature>
<keyword evidence="1" id="KW-0472">Membrane</keyword>
<evidence type="ECO:0000256" key="1">
    <source>
        <dbReference type="SAM" id="Phobius"/>
    </source>
</evidence>
<dbReference type="EMBL" id="CTEN01000001">
    <property type="protein sequence ID" value="CQR23880.1"/>
    <property type="molecule type" value="Genomic_DNA"/>
</dbReference>
<keyword evidence="3" id="KW-1185">Reference proteome</keyword>
<accession>A0A0E4H3I2</accession>
<proteinExistence type="predicted"/>
<dbReference type="STRING" id="1608583.BN1356_00249"/>
<organism evidence="2 3">
    <name type="scientific">Streptococcus varani</name>
    <dbReference type="NCBI Taxonomy" id="1608583"/>
    <lineage>
        <taxon>Bacteria</taxon>
        <taxon>Bacillati</taxon>
        <taxon>Bacillota</taxon>
        <taxon>Bacilli</taxon>
        <taxon>Lactobacillales</taxon>
        <taxon>Streptococcaceae</taxon>
        <taxon>Streptococcus</taxon>
    </lineage>
</organism>
<keyword evidence="1" id="KW-0812">Transmembrane</keyword>
<feature type="transmembrane region" description="Helical" evidence="1">
    <location>
        <begin position="31"/>
        <end position="51"/>
    </location>
</feature>
<reference evidence="3" key="1">
    <citation type="submission" date="2015-03" db="EMBL/GenBank/DDBJ databases">
        <authorList>
            <person name="Urmite Genomes"/>
        </authorList>
    </citation>
    <scope>NUCLEOTIDE SEQUENCE [LARGE SCALE GENOMIC DNA]</scope>
    <source>
        <strain evidence="3">FF10</strain>
    </source>
</reference>
<dbReference type="Proteomes" id="UP000198604">
    <property type="component" value="Unassembled WGS sequence"/>
</dbReference>
<dbReference type="RefSeq" id="WP_176694196.1">
    <property type="nucleotide sequence ID" value="NZ_CTEN01000001.1"/>
</dbReference>